<protein>
    <submittedName>
        <fullName evidence="2">Putative amino acid-binding ACT</fullName>
    </submittedName>
</protein>
<dbReference type="Gene3D" id="3.30.70.260">
    <property type="match status" value="2"/>
</dbReference>
<dbReference type="SUPFAM" id="SSF55021">
    <property type="entry name" value="ACT-like"/>
    <property type="match status" value="2"/>
</dbReference>
<dbReference type="Pfam" id="PF13740">
    <property type="entry name" value="ACT_6"/>
    <property type="match status" value="1"/>
</dbReference>
<name>A4GJ37_9BACT</name>
<dbReference type="PANTHER" id="PTHR34875:SF6">
    <property type="entry name" value="UPF0237 PROTEIN MJ1558"/>
    <property type="match status" value="1"/>
</dbReference>
<dbReference type="InterPro" id="IPR045865">
    <property type="entry name" value="ACT-like_dom_sf"/>
</dbReference>
<dbReference type="EMBL" id="EF106972">
    <property type="protein sequence ID" value="ABK80630.1"/>
    <property type="molecule type" value="Genomic_DNA"/>
</dbReference>
<reference evidence="2" key="1">
    <citation type="journal article" date="2007" name="Environ. Microbiol.">
        <title>Quantitative distribution of presumptive archaeal and bacterial nitrifiers in Monterey Bay and the North Pacific Subtropical Gyre.</title>
        <authorList>
            <person name="Mincer T.J."/>
            <person name="Church M.J."/>
            <person name="Taylor L.T."/>
            <person name="Preston C."/>
            <person name="Karl D.M."/>
            <person name="Delong E.F."/>
        </authorList>
    </citation>
    <scope>NUCLEOTIDE SEQUENCE</scope>
</reference>
<feature type="domain" description="ACT" evidence="1">
    <location>
        <begin position="11"/>
        <end position="91"/>
    </location>
</feature>
<evidence type="ECO:0000259" key="1">
    <source>
        <dbReference type="PROSITE" id="PS51671"/>
    </source>
</evidence>
<accession>A4GJ37</accession>
<feature type="domain" description="ACT" evidence="1">
    <location>
        <begin position="97"/>
        <end position="177"/>
    </location>
</feature>
<dbReference type="InterPro" id="IPR050990">
    <property type="entry name" value="UPF0237/GcvR_regulator"/>
</dbReference>
<proteinExistence type="predicted"/>
<evidence type="ECO:0000313" key="2">
    <source>
        <dbReference type="EMBL" id="ABK80630.1"/>
    </source>
</evidence>
<dbReference type="AlphaFoldDB" id="A4GJ37"/>
<organism evidence="2">
    <name type="scientific">uncultured marine Nitrospinaceae bacterium</name>
    <dbReference type="NCBI Taxonomy" id="482920"/>
    <lineage>
        <taxon>Bacteria</taxon>
        <taxon>Pseudomonadati</taxon>
        <taxon>Nitrospinota/Tectimicrobiota group</taxon>
        <taxon>Nitrospinota</taxon>
        <taxon>Nitrospinia</taxon>
        <taxon>Nitrospinales</taxon>
        <taxon>Nitrospinaceae</taxon>
        <taxon>environmental samples</taxon>
    </lineage>
</organism>
<dbReference type="InterPro" id="IPR002912">
    <property type="entry name" value="ACT_dom"/>
</dbReference>
<sequence>MGDNEMENWLMLTFVGKDRPGIVAKVSQVLFDMQGNLGEASMTRLGGNFTIMLMACIPESKTVIQKKLQQICGELGLFFHLDAIEAGLHQHIEPDVRISIHGADKAGIVAHATDALNKAGLNILNLESDVGGSPENPVYVMHIEGVSGKGFDALEKALQVLARENDVVARMTRIDTMVG</sequence>
<dbReference type="PANTHER" id="PTHR34875">
    <property type="entry name" value="UPF0237 PROTEIN MJ1558"/>
    <property type="match status" value="1"/>
</dbReference>
<dbReference type="PROSITE" id="PS51671">
    <property type="entry name" value="ACT"/>
    <property type="match status" value="2"/>
</dbReference>